<dbReference type="Pfam" id="PF13432">
    <property type="entry name" value="TPR_16"/>
    <property type="match status" value="1"/>
</dbReference>
<sequence length="241" mass="26370">MLDLTSLWDFDDPAASENRLRRAIRGAGARDQHILMTQLARAVGLQGRYDDGLGLLAATTAVDAEVAARIHLERGRILRTRGLLDAARPEFEAAAAAAIGCDEVHVDALHMIALDAPPEVQGALHEEALRIARASADLRARDWDASLLNNIGMAHADAGEWHDALAAFENAWGARERQGDAGRTRIARWMVARALRHLGRTEDALAMQRSIKVELEAIGEEDPHVDEELALLEVARRGHSR</sequence>
<reference evidence="1 2" key="1">
    <citation type="submission" date="2016-10" db="EMBL/GenBank/DDBJ databases">
        <authorList>
            <person name="de Groot N.N."/>
        </authorList>
    </citation>
    <scope>NUCLEOTIDE SEQUENCE [LARGE SCALE GENOMIC DNA]</scope>
    <source>
        <strain evidence="1 2">CGMCC 1.11156</strain>
    </source>
</reference>
<dbReference type="Pfam" id="PF13424">
    <property type="entry name" value="TPR_12"/>
    <property type="match status" value="1"/>
</dbReference>
<dbReference type="AlphaFoldDB" id="A0A1I3BQK8"/>
<dbReference type="RefSeq" id="WP_091109746.1">
    <property type="nucleotide sequence ID" value="NZ_BKAF01000001.1"/>
</dbReference>
<dbReference type="OrthoDB" id="3777470at2"/>
<dbReference type="EMBL" id="FOQG01000001">
    <property type="protein sequence ID" value="SFH64179.1"/>
    <property type="molecule type" value="Genomic_DNA"/>
</dbReference>
<dbReference type="Gene3D" id="1.25.40.10">
    <property type="entry name" value="Tetratricopeptide repeat domain"/>
    <property type="match status" value="1"/>
</dbReference>
<organism evidence="1 2">
    <name type="scientific">Nocardioides psychrotolerans</name>
    <dbReference type="NCBI Taxonomy" id="1005945"/>
    <lineage>
        <taxon>Bacteria</taxon>
        <taxon>Bacillati</taxon>
        <taxon>Actinomycetota</taxon>
        <taxon>Actinomycetes</taxon>
        <taxon>Propionibacteriales</taxon>
        <taxon>Nocardioidaceae</taxon>
        <taxon>Nocardioides</taxon>
    </lineage>
</organism>
<dbReference type="SUPFAM" id="SSF48452">
    <property type="entry name" value="TPR-like"/>
    <property type="match status" value="1"/>
</dbReference>
<gene>
    <name evidence="1" type="ORF">SAMN05216561_101253</name>
</gene>
<dbReference type="STRING" id="1005945.SAMN05216561_101253"/>
<evidence type="ECO:0000313" key="1">
    <source>
        <dbReference type="EMBL" id="SFH64179.1"/>
    </source>
</evidence>
<dbReference type="Proteomes" id="UP000198649">
    <property type="component" value="Unassembled WGS sequence"/>
</dbReference>
<evidence type="ECO:0000313" key="2">
    <source>
        <dbReference type="Proteomes" id="UP000198649"/>
    </source>
</evidence>
<proteinExistence type="predicted"/>
<protein>
    <submittedName>
        <fullName evidence="1">Tetratricopeptide repeat-containing protein</fullName>
    </submittedName>
</protein>
<name>A0A1I3BQK8_9ACTN</name>
<keyword evidence="2" id="KW-1185">Reference proteome</keyword>
<dbReference type="InterPro" id="IPR011990">
    <property type="entry name" value="TPR-like_helical_dom_sf"/>
</dbReference>
<accession>A0A1I3BQK8</accession>